<dbReference type="KEGG" id="mthd:A3224_09755"/>
<dbReference type="AlphaFoldDB" id="A0A143HMA8"/>
<dbReference type="OrthoDB" id="6992731at2"/>
<accession>A0A143HMA8</accession>
<evidence type="ECO:0000313" key="1">
    <source>
        <dbReference type="EMBL" id="AMX02828.1"/>
    </source>
</evidence>
<evidence type="ECO:0000313" key="2">
    <source>
        <dbReference type="Proteomes" id="UP000076077"/>
    </source>
</evidence>
<keyword evidence="2" id="KW-1185">Reference proteome</keyword>
<proteinExistence type="predicted"/>
<organism evidence="1 2">
    <name type="scientific">Microbulbifer thermotolerans</name>
    <dbReference type="NCBI Taxonomy" id="252514"/>
    <lineage>
        <taxon>Bacteria</taxon>
        <taxon>Pseudomonadati</taxon>
        <taxon>Pseudomonadota</taxon>
        <taxon>Gammaproteobacteria</taxon>
        <taxon>Cellvibrionales</taxon>
        <taxon>Microbulbiferaceae</taxon>
        <taxon>Microbulbifer</taxon>
    </lineage>
</organism>
<dbReference type="GeneID" id="76608335"/>
<dbReference type="EMBL" id="CP014864">
    <property type="protein sequence ID" value="AMX02828.1"/>
    <property type="molecule type" value="Genomic_DNA"/>
</dbReference>
<reference evidence="2" key="1">
    <citation type="submission" date="2016-03" db="EMBL/GenBank/DDBJ databases">
        <authorList>
            <person name="Lee Y.-S."/>
            <person name="Choi Y.-L."/>
        </authorList>
    </citation>
    <scope>NUCLEOTIDE SEQUENCE [LARGE SCALE GENOMIC DNA]</scope>
    <source>
        <strain evidence="2">DAU221</strain>
    </source>
</reference>
<protein>
    <submittedName>
        <fullName evidence="1">Uncharacterized protein</fullName>
    </submittedName>
</protein>
<dbReference type="Proteomes" id="UP000076077">
    <property type="component" value="Chromosome"/>
</dbReference>
<gene>
    <name evidence="1" type="ORF">A3224_09755</name>
</gene>
<sequence>MHLAELTSVINTPTANTVPRWMRGCFQRRSISFANGQTDTDTRVFWLQSNLLTIDLRLPVTAQQEKEGDDIQKKADYEGWYAHADWDGKQLQWRGGATYQLHNRWPEPAILQRIGNCMMEFAPSGIYVEDWRLLSDQPGPLIGLELISETDLSSGTTSPRKGALIICGRHAGLVIDRPHPISDSGGLLKQRLTNLQIDESERSNLLDFETSVALGSLSEGFTVQHSLHKYRLQHPLLSLTGFELDAKSGYLRQRTEDNGKAVERLFRIDCCEMEFPFTPCTPSSEDSLEWFQREAPTLTRYTRVLYQN</sequence>
<name>A0A143HMA8_MICTH</name>
<dbReference type="RefSeq" id="WP_067153877.1">
    <property type="nucleotide sequence ID" value="NZ_CP014864.1"/>
</dbReference>